<dbReference type="PANTHER" id="PTHR45786">
    <property type="entry name" value="DNA BINDING PROTEIN-LIKE"/>
    <property type="match status" value="1"/>
</dbReference>
<accession>A0A834TTK6</accession>
<name>A0A834TTK6_9FABA</name>
<evidence type="ECO:0000313" key="2">
    <source>
        <dbReference type="Proteomes" id="UP000634136"/>
    </source>
</evidence>
<evidence type="ECO:0000313" key="1">
    <source>
        <dbReference type="EMBL" id="KAF7827232.1"/>
    </source>
</evidence>
<dbReference type="Proteomes" id="UP000634136">
    <property type="component" value="Unassembled WGS sequence"/>
</dbReference>
<comment type="caution">
    <text evidence="1">The sequence shown here is derived from an EMBL/GenBank/DDBJ whole genome shotgun (WGS) entry which is preliminary data.</text>
</comment>
<keyword evidence="2" id="KW-1185">Reference proteome</keyword>
<dbReference type="OrthoDB" id="1166374at2759"/>
<dbReference type="PANTHER" id="PTHR45786:SF66">
    <property type="entry name" value="HOOK MOTIF PROTEIN, PUTATIVE-RELATED"/>
    <property type="match status" value="1"/>
</dbReference>
<reference evidence="1" key="1">
    <citation type="submission" date="2020-09" db="EMBL/GenBank/DDBJ databases">
        <title>Genome-Enabled Discovery of Anthraquinone Biosynthesis in Senna tora.</title>
        <authorList>
            <person name="Kang S.-H."/>
            <person name="Pandey R.P."/>
            <person name="Lee C.-M."/>
            <person name="Sim J.-S."/>
            <person name="Jeong J.-T."/>
            <person name="Choi B.-S."/>
            <person name="Jung M."/>
            <person name="Ginzburg D."/>
            <person name="Zhao K."/>
            <person name="Won S.Y."/>
            <person name="Oh T.-J."/>
            <person name="Yu Y."/>
            <person name="Kim N.-H."/>
            <person name="Lee O.R."/>
            <person name="Lee T.-H."/>
            <person name="Bashyal P."/>
            <person name="Kim T.-S."/>
            <person name="Lee W.-H."/>
            <person name="Kawkins C."/>
            <person name="Kim C.-K."/>
            <person name="Kim J.S."/>
            <person name="Ahn B.O."/>
            <person name="Rhee S.Y."/>
            <person name="Sohng J.K."/>
        </authorList>
    </citation>
    <scope>NUCLEOTIDE SEQUENCE</scope>
    <source>
        <tissue evidence="1">Leaf</tissue>
    </source>
</reference>
<dbReference type="AlphaFoldDB" id="A0A834TTK6"/>
<proteinExistence type="predicted"/>
<sequence length="132" mass="14859">MFSFTSMGGKVDHTVTGTPGPFSFKIGGQNYHLIGSLLPLDGVKPKFAQLYIYDTENEVRNMMSAFSTAQNDDGLNSQIVLKLKDMLDQYNPFVKSVRMAADQVRSSHGCDVQLRLLRKRYKDGRMYNLPST</sequence>
<dbReference type="EMBL" id="JAAIUW010000006">
    <property type="protein sequence ID" value="KAF7827232.1"/>
    <property type="molecule type" value="Genomic_DNA"/>
</dbReference>
<protein>
    <submittedName>
        <fullName evidence="1">AT hook motif-containing protein, putative, expressed</fullName>
    </submittedName>
</protein>
<organism evidence="1 2">
    <name type="scientific">Senna tora</name>
    <dbReference type="NCBI Taxonomy" id="362788"/>
    <lineage>
        <taxon>Eukaryota</taxon>
        <taxon>Viridiplantae</taxon>
        <taxon>Streptophyta</taxon>
        <taxon>Embryophyta</taxon>
        <taxon>Tracheophyta</taxon>
        <taxon>Spermatophyta</taxon>
        <taxon>Magnoliopsida</taxon>
        <taxon>eudicotyledons</taxon>
        <taxon>Gunneridae</taxon>
        <taxon>Pentapetalae</taxon>
        <taxon>rosids</taxon>
        <taxon>fabids</taxon>
        <taxon>Fabales</taxon>
        <taxon>Fabaceae</taxon>
        <taxon>Caesalpinioideae</taxon>
        <taxon>Cassia clade</taxon>
        <taxon>Senna</taxon>
    </lineage>
</organism>
<gene>
    <name evidence="1" type="ORF">G2W53_018396</name>
</gene>